<sequence length="483" mass="55917">MLQTPAKWCFLCSRVYNNNNPRYLSFSWSYKNAFFVSCRGLSTAFPKEKNISDAIRSRRKRKVNNTRRPVSFNVAGSIYSSHGISDSAAGEVNTKTTSSGIGLKSRRPHIPLQMINFKEIRNEMLLQILKDEVLSPTKYSLKQIRKLENAFVYKLKELTIHEMFSVARCFFQIYHRAPKYLTSLFEYIDNNFDEDLSKVKALVDAHSEIEKSIDRTRSVIEYPESISDTVVGSAFLKIFPQELISLMLEEKTVRILQGLRGLEKKMQMHFIHHTVNIECPNYSGPKLKQFMVEQFELKNRERSVQFELDTRPGLLTLFQELTSILGEKKVHCHMILPHFTTADIEIHLDANNQPLSFVPETISTESKESYSWKTQQEVTFTLLQMLQNPLQNLSSISSAPQISRRIAIEVCGRNQCALNQNRWLLGIYRTKLRQLSAVGYEVLLFMPEDIAELKNEICSEKRKEWVLQKVIQKLNINCGIQNQ</sequence>
<dbReference type="Pfam" id="PF08368">
    <property type="entry name" value="FAST_2"/>
    <property type="match status" value="1"/>
</dbReference>
<proteinExistence type="predicted"/>
<gene>
    <name evidence="2" type="ORF">SPHA_47875</name>
</gene>
<dbReference type="OrthoDB" id="10064757at2759"/>
<evidence type="ECO:0000259" key="1">
    <source>
        <dbReference type="Pfam" id="PF08368"/>
    </source>
</evidence>
<name>A0A812D867_ACAPH</name>
<keyword evidence="3" id="KW-1185">Reference proteome</keyword>
<dbReference type="AlphaFoldDB" id="A0A812D867"/>
<feature type="domain" description="FAST kinase-like protein subdomain 2" evidence="1">
    <location>
        <begin position="265"/>
        <end position="355"/>
    </location>
</feature>
<dbReference type="InterPro" id="IPR013579">
    <property type="entry name" value="FAST_2"/>
</dbReference>
<dbReference type="EMBL" id="CAHIKZ030002637">
    <property type="protein sequence ID" value="CAE1289874.1"/>
    <property type="molecule type" value="Genomic_DNA"/>
</dbReference>
<reference evidence="2" key="1">
    <citation type="submission" date="2021-01" db="EMBL/GenBank/DDBJ databases">
        <authorList>
            <person name="Li R."/>
            <person name="Bekaert M."/>
        </authorList>
    </citation>
    <scope>NUCLEOTIDE SEQUENCE</scope>
    <source>
        <strain evidence="2">Farmed</strain>
    </source>
</reference>
<comment type="caution">
    <text evidence="2">The sequence shown here is derived from an EMBL/GenBank/DDBJ whole genome shotgun (WGS) entry which is preliminary data.</text>
</comment>
<protein>
    <recommendedName>
        <fullName evidence="1">FAST kinase-like protein subdomain 2 domain-containing protein</fullName>
    </recommendedName>
</protein>
<organism evidence="2 3">
    <name type="scientific">Acanthosepion pharaonis</name>
    <name type="common">Pharaoh cuttlefish</name>
    <name type="synonym">Sepia pharaonis</name>
    <dbReference type="NCBI Taxonomy" id="158019"/>
    <lineage>
        <taxon>Eukaryota</taxon>
        <taxon>Metazoa</taxon>
        <taxon>Spiralia</taxon>
        <taxon>Lophotrochozoa</taxon>
        <taxon>Mollusca</taxon>
        <taxon>Cephalopoda</taxon>
        <taxon>Coleoidea</taxon>
        <taxon>Decapodiformes</taxon>
        <taxon>Sepiida</taxon>
        <taxon>Sepiina</taxon>
        <taxon>Sepiidae</taxon>
        <taxon>Acanthosepion</taxon>
    </lineage>
</organism>
<accession>A0A812D867</accession>
<dbReference type="Proteomes" id="UP000597762">
    <property type="component" value="Unassembled WGS sequence"/>
</dbReference>
<evidence type="ECO:0000313" key="2">
    <source>
        <dbReference type="EMBL" id="CAE1289874.1"/>
    </source>
</evidence>
<evidence type="ECO:0000313" key="3">
    <source>
        <dbReference type="Proteomes" id="UP000597762"/>
    </source>
</evidence>